<dbReference type="GO" id="GO:0006955">
    <property type="term" value="P:immune response"/>
    <property type="evidence" value="ECO:0007669"/>
    <property type="project" value="InterPro"/>
</dbReference>
<dbReference type="EMBL" id="VWZM01001999">
    <property type="protein sequence ID" value="NXG96793.1"/>
    <property type="molecule type" value="Genomic_DNA"/>
</dbReference>
<evidence type="ECO:0000313" key="3">
    <source>
        <dbReference type="EMBL" id="NXG96793.1"/>
    </source>
</evidence>
<dbReference type="GO" id="GO:0042613">
    <property type="term" value="C:MHC class II protein complex"/>
    <property type="evidence" value="ECO:0007669"/>
    <property type="project" value="InterPro"/>
</dbReference>
<feature type="non-terminal residue" evidence="3">
    <location>
        <position position="1"/>
    </location>
</feature>
<name>A0A7K9G775_LOXLE</name>
<evidence type="ECO:0000259" key="2">
    <source>
        <dbReference type="SMART" id="SM00921"/>
    </source>
</evidence>
<dbReference type="Proteomes" id="UP000573793">
    <property type="component" value="Unassembled WGS sequence"/>
</dbReference>
<reference evidence="3 4" key="1">
    <citation type="submission" date="2019-09" db="EMBL/GenBank/DDBJ databases">
        <title>Bird 10,000 Genomes (B10K) Project - Family phase.</title>
        <authorList>
            <person name="Zhang G."/>
        </authorList>
    </citation>
    <scope>NUCLEOTIDE SEQUENCE [LARGE SCALE GENOMIC DNA]</scope>
    <source>
        <strain evidence="3">B10K-DU-001-19</strain>
        <tissue evidence="3">Muscle</tissue>
    </source>
</reference>
<feature type="non-terminal residue" evidence="3">
    <location>
        <position position="70"/>
    </location>
</feature>
<dbReference type="InterPro" id="IPR000353">
    <property type="entry name" value="MHC_II_b_N"/>
</dbReference>
<dbReference type="InterPro" id="IPR011162">
    <property type="entry name" value="MHC_I/II-like_Ag-recog"/>
</dbReference>
<accession>A0A7K9G775</accession>
<evidence type="ECO:0000313" key="4">
    <source>
        <dbReference type="Proteomes" id="UP000573793"/>
    </source>
</evidence>
<dbReference type="InterPro" id="IPR014745">
    <property type="entry name" value="MHC_II_a/b_N"/>
</dbReference>
<gene>
    <name evidence="3" type="primary">Hb24</name>
    <name evidence="3" type="ORF">LOXLEU_R02985</name>
</gene>
<dbReference type="AlphaFoldDB" id="A0A7K9G775"/>
<dbReference type="SUPFAM" id="SSF54452">
    <property type="entry name" value="MHC antigen-recognition domain"/>
    <property type="match status" value="1"/>
</dbReference>
<keyword evidence="4" id="KW-1185">Reference proteome</keyword>
<protein>
    <submittedName>
        <fullName evidence="3">HB24 protein</fullName>
    </submittedName>
</protein>
<keyword evidence="1" id="KW-0325">Glycoprotein</keyword>
<dbReference type="GO" id="GO:0019882">
    <property type="term" value="P:antigen processing and presentation"/>
    <property type="evidence" value="ECO:0007669"/>
    <property type="project" value="InterPro"/>
</dbReference>
<feature type="domain" description="MHC class II beta chain N-terminal" evidence="2">
    <location>
        <begin position="1"/>
        <end position="51"/>
    </location>
</feature>
<dbReference type="Pfam" id="PF00969">
    <property type="entry name" value="MHC_II_beta"/>
    <property type="match status" value="1"/>
</dbReference>
<evidence type="ECO:0000256" key="1">
    <source>
        <dbReference type="ARBA" id="ARBA00023180"/>
    </source>
</evidence>
<dbReference type="Gene3D" id="3.10.320.10">
    <property type="entry name" value="Class II Histocompatibility Antigen, M Beta Chain, Chain B, domain 1"/>
    <property type="match status" value="1"/>
</dbReference>
<proteinExistence type="predicted"/>
<dbReference type="SMART" id="SM00921">
    <property type="entry name" value="MHC_II_beta"/>
    <property type="match status" value="1"/>
</dbReference>
<comment type="caution">
    <text evidence="3">The sequence shown here is derived from an EMBL/GenBank/DDBJ whole genome shotgun (WGS) entry which is preliminary data.</text>
</comment>
<organism evidence="3 4">
    <name type="scientific">Loxia leucoptera</name>
    <name type="common">White-winged crossbill</name>
    <dbReference type="NCBI Taxonomy" id="96539"/>
    <lineage>
        <taxon>Eukaryota</taxon>
        <taxon>Metazoa</taxon>
        <taxon>Chordata</taxon>
        <taxon>Craniata</taxon>
        <taxon>Vertebrata</taxon>
        <taxon>Euteleostomi</taxon>
        <taxon>Archelosauria</taxon>
        <taxon>Archosauria</taxon>
        <taxon>Dinosauria</taxon>
        <taxon>Saurischia</taxon>
        <taxon>Theropoda</taxon>
        <taxon>Coelurosauria</taxon>
        <taxon>Aves</taxon>
        <taxon>Neognathae</taxon>
        <taxon>Neoaves</taxon>
        <taxon>Telluraves</taxon>
        <taxon>Australaves</taxon>
        <taxon>Passeriformes</taxon>
        <taxon>Passeroidea</taxon>
        <taxon>Fringillidae</taxon>
        <taxon>Carduelinae</taxon>
        <taxon>Loxia</taxon>
    </lineage>
</organism>
<sequence>FTRFDSDVGHYVGFTRLGEMNAEHLNSDPAKMEYKRTAVDRYCRHNYEVFAPFSVERRVPPSTSQSLPVH</sequence>